<accession>A0ABU5TZY5</accession>
<proteinExistence type="predicted"/>
<evidence type="ECO:0008006" key="3">
    <source>
        <dbReference type="Google" id="ProtNLM"/>
    </source>
</evidence>
<dbReference type="RefSeq" id="WP_323219332.1">
    <property type="nucleotide sequence ID" value="NZ_JAYGHT010000082.1"/>
</dbReference>
<dbReference type="Proteomes" id="UP001301728">
    <property type="component" value="Unassembled WGS sequence"/>
</dbReference>
<sequence length="289" mass="34434">MGEQESIQQQFIREIADSIFQQSVNGKDSEEKCFFKLRFDPENEKLDNQNKNNNDIVSLMNQKLGYSPSNIQRFQKEKVIPAIVKKYEQQMKADELDIESILNAKRGENDVWKRVYSWLWDKQFPRYLWEALRKEADEKNQDWIRFVDDSLVSSEREFIIKTAKKEPKTIPINQSLDLEIKVDPDYCNYHLLLFNQNLKGFHLICPTEVFAPNNKIEETPWSMPTEGSIEFITTGTEEFLGIVIEQPLELEWLKLSENLQFEPKHLVKLWEQLEKNKNWRLFYQSFEVV</sequence>
<keyword evidence="2" id="KW-1185">Reference proteome</keyword>
<gene>
    <name evidence="1" type="ORF">VB854_16225</name>
</gene>
<evidence type="ECO:0000313" key="2">
    <source>
        <dbReference type="Proteomes" id="UP001301728"/>
    </source>
</evidence>
<name>A0ABU5TZY5_9CYAN</name>
<organism evidence="1 2">
    <name type="scientific">Limnoraphis robusta CCNP1315</name>
    <dbReference type="NCBI Taxonomy" id="3110306"/>
    <lineage>
        <taxon>Bacteria</taxon>
        <taxon>Bacillati</taxon>
        <taxon>Cyanobacteriota</taxon>
        <taxon>Cyanophyceae</taxon>
        <taxon>Oscillatoriophycideae</taxon>
        <taxon>Oscillatoriales</taxon>
        <taxon>Sirenicapillariaceae</taxon>
        <taxon>Limnoraphis</taxon>
    </lineage>
</organism>
<reference evidence="1 2" key="1">
    <citation type="submission" date="2023-12" db="EMBL/GenBank/DDBJ databases">
        <title>Baltic Sea Cyanobacteria.</title>
        <authorList>
            <person name="Delbaje E."/>
            <person name="Fewer D.P."/>
            <person name="Shishido T.K."/>
        </authorList>
    </citation>
    <scope>NUCLEOTIDE SEQUENCE [LARGE SCALE GENOMIC DNA]</scope>
    <source>
        <strain evidence="1 2">CCNP 1315</strain>
    </source>
</reference>
<protein>
    <recommendedName>
        <fullName evidence="3">DUF4384 domain-containing protein</fullName>
    </recommendedName>
</protein>
<dbReference type="EMBL" id="JAYGHT010000082">
    <property type="protein sequence ID" value="MEA5520496.1"/>
    <property type="molecule type" value="Genomic_DNA"/>
</dbReference>
<comment type="caution">
    <text evidence="1">The sequence shown here is derived from an EMBL/GenBank/DDBJ whole genome shotgun (WGS) entry which is preliminary data.</text>
</comment>
<evidence type="ECO:0000313" key="1">
    <source>
        <dbReference type="EMBL" id="MEA5520496.1"/>
    </source>
</evidence>